<evidence type="ECO:0000313" key="3">
    <source>
        <dbReference type="EMBL" id="CAD7647197.1"/>
    </source>
</evidence>
<dbReference type="EMBL" id="OC917477">
    <property type="protein sequence ID" value="CAD7647197.1"/>
    <property type="molecule type" value="Genomic_DNA"/>
</dbReference>
<protein>
    <recommendedName>
        <fullName evidence="2">t-SNARE coiled-coil homology domain-containing protein</fullName>
    </recommendedName>
</protein>
<dbReference type="Pfam" id="PF05739">
    <property type="entry name" value="SNARE"/>
    <property type="match status" value="1"/>
</dbReference>
<keyword evidence="4" id="KW-1185">Reference proteome</keyword>
<sequence length="297" mass="33612">METQVPVGHQHSVQLNIGDFVACHDVQRAGYYQIPVPGNIPHINYQRKIESLRAEVNDLMADPEVMASHGTDITNISKKLDYLGETQQFLSEQADVIESIDANVETATIQVREGTAQLAAARDYMIQARRKKLIICSIITIIDQRNKIEFLRAEVNDLMANPEIMGANGAEIIAMSKKLDYLAIVQSDINRILGEQAQFVDRIKGKMYASMLEGHDKGQLNKELNQKIEVLRAEVNQLMSNLEIMTANGRDVQVMHKQLDNLAMRDSVSHTRTRVWHNWPKHVIIVSKPDINVLYFA</sequence>
<dbReference type="Proteomes" id="UP000728032">
    <property type="component" value="Unassembled WGS sequence"/>
</dbReference>
<dbReference type="Gene3D" id="1.20.5.110">
    <property type="match status" value="1"/>
</dbReference>
<gene>
    <name evidence="3" type="ORF">ONB1V03_LOCUS6125</name>
</gene>
<organism evidence="3">
    <name type="scientific">Oppiella nova</name>
    <dbReference type="NCBI Taxonomy" id="334625"/>
    <lineage>
        <taxon>Eukaryota</taxon>
        <taxon>Metazoa</taxon>
        <taxon>Ecdysozoa</taxon>
        <taxon>Arthropoda</taxon>
        <taxon>Chelicerata</taxon>
        <taxon>Arachnida</taxon>
        <taxon>Acari</taxon>
        <taxon>Acariformes</taxon>
        <taxon>Sarcoptiformes</taxon>
        <taxon>Oribatida</taxon>
        <taxon>Brachypylina</taxon>
        <taxon>Oppioidea</taxon>
        <taxon>Oppiidae</taxon>
        <taxon>Oppiella</taxon>
    </lineage>
</organism>
<dbReference type="OrthoDB" id="364348at2759"/>
<keyword evidence="1" id="KW-0175">Coiled coil</keyword>
<feature type="coiled-coil region" evidence="1">
    <location>
        <begin position="221"/>
        <end position="248"/>
    </location>
</feature>
<dbReference type="PROSITE" id="PS50192">
    <property type="entry name" value="T_SNARE"/>
    <property type="match status" value="1"/>
</dbReference>
<proteinExistence type="predicted"/>
<name>A0A7R9QK50_9ACAR</name>
<reference evidence="3" key="1">
    <citation type="submission" date="2020-11" db="EMBL/GenBank/DDBJ databases">
        <authorList>
            <person name="Tran Van P."/>
        </authorList>
    </citation>
    <scope>NUCLEOTIDE SEQUENCE</scope>
</reference>
<dbReference type="AlphaFoldDB" id="A0A7R9QK50"/>
<evidence type="ECO:0000256" key="1">
    <source>
        <dbReference type="SAM" id="Coils"/>
    </source>
</evidence>
<evidence type="ECO:0000259" key="2">
    <source>
        <dbReference type="PROSITE" id="PS50192"/>
    </source>
</evidence>
<evidence type="ECO:0000313" key="4">
    <source>
        <dbReference type="Proteomes" id="UP000728032"/>
    </source>
</evidence>
<feature type="domain" description="T-SNARE coiled-coil homology" evidence="2">
    <location>
        <begin position="90"/>
        <end position="121"/>
    </location>
</feature>
<dbReference type="InterPro" id="IPR000727">
    <property type="entry name" value="T_SNARE_dom"/>
</dbReference>
<dbReference type="SUPFAM" id="SSF58038">
    <property type="entry name" value="SNARE fusion complex"/>
    <property type="match status" value="1"/>
</dbReference>
<accession>A0A7R9QK50</accession>
<dbReference type="EMBL" id="CAJPVJ010002652">
    <property type="protein sequence ID" value="CAG2166610.1"/>
    <property type="molecule type" value="Genomic_DNA"/>
</dbReference>